<feature type="active site" description="Proton acceptor" evidence="8">
    <location>
        <position position="33"/>
    </location>
</feature>
<dbReference type="InterPro" id="IPR023296">
    <property type="entry name" value="Glyco_hydro_beta-prop_sf"/>
</dbReference>
<comment type="similarity">
    <text evidence="3 7">Belongs to the glycosyl hydrolase 43 family.</text>
</comment>
<feature type="signal peptide" evidence="10">
    <location>
        <begin position="1"/>
        <end position="19"/>
    </location>
</feature>
<proteinExistence type="inferred from homology"/>
<dbReference type="PANTHER" id="PTHR43301">
    <property type="entry name" value="ARABINAN ENDO-1,5-ALPHA-L-ARABINOSIDASE"/>
    <property type="match status" value="1"/>
</dbReference>
<comment type="catalytic activity">
    <reaction evidence="1 7">
        <text>Endohydrolysis of (1-&gt;5)-alpha-arabinofuranosidic linkages in (1-&gt;5)-arabinans.</text>
        <dbReference type="EC" id="3.2.1.99"/>
    </reaction>
</comment>
<evidence type="ECO:0000313" key="12">
    <source>
        <dbReference type="Proteomes" id="UP000267821"/>
    </source>
</evidence>
<dbReference type="GO" id="GO:0031222">
    <property type="term" value="P:arabinan catabolic process"/>
    <property type="evidence" value="ECO:0007669"/>
    <property type="project" value="UniProtKB-UniPathway"/>
</dbReference>
<dbReference type="Proteomes" id="UP000267821">
    <property type="component" value="Unassembled WGS sequence"/>
</dbReference>
<gene>
    <name evidence="11" type="ORF">L211DRAFT_795573</name>
</gene>
<dbReference type="OrthoDB" id="195678at2759"/>
<dbReference type="Gene3D" id="2.115.10.20">
    <property type="entry name" value="Glycosyl hydrolase domain, family 43"/>
    <property type="match status" value="1"/>
</dbReference>
<evidence type="ECO:0000313" key="11">
    <source>
        <dbReference type="EMBL" id="RPB18849.1"/>
    </source>
</evidence>
<dbReference type="InParanoid" id="A0A3N4LBK0"/>
<dbReference type="GO" id="GO:0046558">
    <property type="term" value="F:arabinan endo-1,5-alpha-L-arabinosidase activity"/>
    <property type="evidence" value="ECO:0007669"/>
    <property type="project" value="UniProtKB-EC"/>
</dbReference>
<evidence type="ECO:0000256" key="10">
    <source>
        <dbReference type="SAM" id="SignalP"/>
    </source>
</evidence>
<feature type="chain" id="PRO_5018005425" description="Arabinan endo-1,5-alpha-L-arabinosidase" evidence="10">
    <location>
        <begin position="20"/>
        <end position="323"/>
    </location>
</feature>
<feature type="site" description="Important for catalytic activity, responsible for pKa modulation of the active site Glu and correct orientation of both the proton donor and substrate" evidence="9">
    <location>
        <position position="148"/>
    </location>
</feature>
<comment type="pathway">
    <text evidence="2 7">Glycan metabolism; L-arabinan degradation.</text>
</comment>
<dbReference type="Pfam" id="PF04616">
    <property type="entry name" value="Glyco_hydro_43"/>
    <property type="match status" value="1"/>
</dbReference>
<keyword evidence="10" id="KW-0732">Signal</keyword>
<dbReference type="InterPro" id="IPR016840">
    <property type="entry name" value="Glyco_hydro_43_endo_a_Ara-ase"/>
</dbReference>
<keyword evidence="12" id="KW-1185">Reference proteome</keyword>
<dbReference type="InterPro" id="IPR050727">
    <property type="entry name" value="GH43_arabinanases"/>
</dbReference>
<dbReference type="EMBL" id="ML121608">
    <property type="protein sequence ID" value="RPB18849.1"/>
    <property type="molecule type" value="Genomic_DNA"/>
</dbReference>
<organism evidence="11 12">
    <name type="scientific">Terfezia boudieri ATCC MYA-4762</name>
    <dbReference type="NCBI Taxonomy" id="1051890"/>
    <lineage>
        <taxon>Eukaryota</taxon>
        <taxon>Fungi</taxon>
        <taxon>Dikarya</taxon>
        <taxon>Ascomycota</taxon>
        <taxon>Pezizomycotina</taxon>
        <taxon>Pezizomycetes</taxon>
        <taxon>Pezizales</taxon>
        <taxon>Pezizaceae</taxon>
        <taxon>Terfezia</taxon>
    </lineage>
</organism>
<evidence type="ECO:0000256" key="5">
    <source>
        <dbReference type="ARBA" id="ARBA00022801"/>
    </source>
</evidence>
<dbReference type="PIRSF" id="PIRSF026534">
    <property type="entry name" value="Endo_alpha-L-arabinosidase"/>
    <property type="match status" value="1"/>
</dbReference>
<sequence length="323" mass="34543">MHLLGLFTAFLIFISLASAAHPASCSGACNVHDPAVIRRTSDGTYFRFSTGNRIQIATASSLAGPWTIQGSAIPAGSIIDLDGQDNLWAPDVSNVGDYYYLYYSVSTFGSQNSAIGVARSRTMDVGTWTDLGSTGINSSTGSAYNSIDANLIATGGNYYMTFGSFWNDLYQVQMANPPVKIAGSSPYQVAFNSTGAHAIEGSIVFKHSRYFYLFFSSGTCCGYDSNRPSAGNEYRINVCRSTSIAGPYVDAAGRSCKSGGGTTVLGSQDWLYGPGGQGVFADSKSGRTILYYHYVDTRIGYADGQKRFGWNVLNWSGGWPTVA</sequence>
<dbReference type="CDD" id="cd18831">
    <property type="entry name" value="GH43_AnAbnA-like"/>
    <property type="match status" value="1"/>
</dbReference>
<keyword evidence="6 7" id="KW-0326">Glycosidase</keyword>
<protein>
    <recommendedName>
        <fullName evidence="4 7">Arabinan endo-1,5-alpha-L-arabinosidase</fullName>
        <ecNumber evidence="4 7">3.2.1.99</ecNumber>
    </recommendedName>
</protein>
<evidence type="ECO:0000256" key="9">
    <source>
        <dbReference type="PIRSR" id="PIRSR606710-2"/>
    </source>
</evidence>
<accession>A0A3N4LBK0</accession>
<dbReference type="UniPathway" id="UPA00667"/>
<evidence type="ECO:0000256" key="4">
    <source>
        <dbReference type="ARBA" id="ARBA00012586"/>
    </source>
</evidence>
<dbReference type="STRING" id="1051890.A0A3N4LBK0"/>
<dbReference type="InterPro" id="IPR006710">
    <property type="entry name" value="Glyco_hydro_43"/>
</dbReference>
<feature type="active site" description="Proton donor" evidence="8">
    <location>
        <position position="200"/>
    </location>
</feature>
<evidence type="ECO:0000256" key="7">
    <source>
        <dbReference type="PIRNR" id="PIRNR026534"/>
    </source>
</evidence>
<reference evidence="11 12" key="1">
    <citation type="journal article" date="2018" name="Nat. Ecol. Evol.">
        <title>Pezizomycetes genomes reveal the molecular basis of ectomycorrhizal truffle lifestyle.</title>
        <authorList>
            <person name="Murat C."/>
            <person name="Payen T."/>
            <person name="Noel B."/>
            <person name="Kuo A."/>
            <person name="Morin E."/>
            <person name="Chen J."/>
            <person name="Kohler A."/>
            <person name="Krizsan K."/>
            <person name="Balestrini R."/>
            <person name="Da Silva C."/>
            <person name="Montanini B."/>
            <person name="Hainaut M."/>
            <person name="Levati E."/>
            <person name="Barry K.W."/>
            <person name="Belfiori B."/>
            <person name="Cichocki N."/>
            <person name="Clum A."/>
            <person name="Dockter R.B."/>
            <person name="Fauchery L."/>
            <person name="Guy J."/>
            <person name="Iotti M."/>
            <person name="Le Tacon F."/>
            <person name="Lindquist E.A."/>
            <person name="Lipzen A."/>
            <person name="Malagnac F."/>
            <person name="Mello A."/>
            <person name="Molinier V."/>
            <person name="Miyauchi S."/>
            <person name="Poulain J."/>
            <person name="Riccioni C."/>
            <person name="Rubini A."/>
            <person name="Sitrit Y."/>
            <person name="Splivallo R."/>
            <person name="Traeger S."/>
            <person name="Wang M."/>
            <person name="Zifcakova L."/>
            <person name="Wipf D."/>
            <person name="Zambonelli A."/>
            <person name="Paolocci F."/>
            <person name="Nowrousian M."/>
            <person name="Ottonello S."/>
            <person name="Baldrian P."/>
            <person name="Spatafora J.W."/>
            <person name="Henrissat B."/>
            <person name="Nagy L.G."/>
            <person name="Aury J.M."/>
            <person name="Wincker P."/>
            <person name="Grigoriev I.V."/>
            <person name="Bonfante P."/>
            <person name="Martin F.M."/>
        </authorList>
    </citation>
    <scope>NUCLEOTIDE SEQUENCE [LARGE SCALE GENOMIC DNA]</scope>
    <source>
        <strain evidence="11 12">ATCC MYA-4762</strain>
    </source>
</reference>
<keyword evidence="5 7" id="KW-0378">Hydrolase</keyword>
<dbReference type="SUPFAM" id="SSF75005">
    <property type="entry name" value="Arabinanase/levansucrase/invertase"/>
    <property type="match status" value="1"/>
</dbReference>
<dbReference type="PANTHER" id="PTHR43301:SF3">
    <property type="entry name" value="ARABINAN ENDO-1,5-ALPHA-L-ARABINOSIDASE A-RELATED"/>
    <property type="match status" value="1"/>
</dbReference>
<evidence type="ECO:0000256" key="2">
    <source>
        <dbReference type="ARBA" id="ARBA00004834"/>
    </source>
</evidence>
<name>A0A3N4LBK0_9PEZI</name>
<dbReference type="EC" id="3.2.1.99" evidence="4 7"/>
<evidence type="ECO:0000256" key="6">
    <source>
        <dbReference type="ARBA" id="ARBA00023295"/>
    </source>
</evidence>
<evidence type="ECO:0000256" key="3">
    <source>
        <dbReference type="ARBA" id="ARBA00009865"/>
    </source>
</evidence>
<dbReference type="AlphaFoldDB" id="A0A3N4LBK0"/>
<evidence type="ECO:0000256" key="1">
    <source>
        <dbReference type="ARBA" id="ARBA00000375"/>
    </source>
</evidence>
<evidence type="ECO:0000256" key="8">
    <source>
        <dbReference type="PIRSR" id="PIRSR606710-1"/>
    </source>
</evidence>